<dbReference type="AlphaFoldDB" id="A0AAV3UFR5"/>
<sequence length="57" mass="6221">MGIPKVLLFALYVAIFGIMSWFVIDIFAPNPTRMGVIGMFSVAVGVGGAYYRTYLAD</sequence>
<evidence type="ECO:0000313" key="2">
    <source>
        <dbReference type="EMBL" id="GAA5045213.1"/>
    </source>
</evidence>
<proteinExistence type="predicted"/>
<evidence type="ECO:0000313" key="3">
    <source>
        <dbReference type="Proteomes" id="UP001501729"/>
    </source>
</evidence>
<evidence type="ECO:0000256" key="1">
    <source>
        <dbReference type="SAM" id="Phobius"/>
    </source>
</evidence>
<organism evidence="2 3">
    <name type="scientific">Haladaptatus pallidirubidus</name>
    <dbReference type="NCBI Taxonomy" id="1008152"/>
    <lineage>
        <taxon>Archaea</taxon>
        <taxon>Methanobacteriati</taxon>
        <taxon>Methanobacteriota</taxon>
        <taxon>Stenosarchaea group</taxon>
        <taxon>Halobacteria</taxon>
        <taxon>Halobacteriales</taxon>
        <taxon>Haladaptataceae</taxon>
        <taxon>Haladaptatus</taxon>
    </lineage>
</organism>
<dbReference type="EMBL" id="BAABKX010000001">
    <property type="protein sequence ID" value="GAA5045213.1"/>
    <property type="molecule type" value="Genomic_DNA"/>
</dbReference>
<keyword evidence="1" id="KW-1133">Transmembrane helix</keyword>
<dbReference type="GeneID" id="68611860"/>
<accession>A0AAV3UFR5</accession>
<dbReference type="Proteomes" id="UP001501729">
    <property type="component" value="Unassembled WGS sequence"/>
</dbReference>
<feature type="transmembrane region" description="Helical" evidence="1">
    <location>
        <begin position="6"/>
        <end position="27"/>
    </location>
</feature>
<feature type="transmembrane region" description="Helical" evidence="1">
    <location>
        <begin position="34"/>
        <end position="51"/>
    </location>
</feature>
<name>A0AAV3UFR5_9EURY</name>
<dbReference type="RefSeq" id="WP_227776068.1">
    <property type="nucleotide sequence ID" value="NZ_BAABKX010000001.1"/>
</dbReference>
<keyword evidence="1" id="KW-0812">Transmembrane</keyword>
<comment type="caution">
    <text evidence="2">The sequence shown here is derived from an EMBL/GenBank/DDBJ whole genome shotgun (WGS) entry which is preliminary data.</text>
</comment>
<keyword evidence="1" id="KW-0472">Membrane</keyword>
<reference evidence="2 3" key="1">
    <citation type="journal article" date="2019" name="Int. J. Syst. Evol. Microbiol.">
        <title>The Global Catalogue of Microorganisms (GCM) 10K type strain sequencing project: providing services to taxonomists for standard genome sequencing and annotation.</title>
        <authorList>
            <consortium name="The Broad Institute Genomics Platform"/>
            <consortium name="The Broad Institute Genome Sequencing Center for Infectious Disease"/>
            <person name="Wu L."/>
            <person name="Ma J."/>
        </authorList>
    </citation>
    <scope>NUCLEOTIDE SEQUENCE [LARGE SCALE GENOMIC DNA]</scope>
    <source>
        <strain evidence="2 3">JCM 17504</strain>
    </source>
</reference>
<protein>
    <submittedName>
        <fullName evidence="2">Uncharacterized protein</fullName>
    </submittedName>
</protein>
<gene>
    <name evidence="2" type="ORF">GCM10025751_12800</name>
</gene>
<keyword evidence="3" id="KW-1185">Reference proteome</keyword>